<gene>
    <name evidence="1" type="ORF">FIBSPDRAFT_165753</name>
</gene>
<dbReference type="EMBL" id="KV417650">
    <property type="protein sequence ID" value="KZP12259.1"/>
    <property type="molecule type" value="Genomic_DNA"/>
</dbReference>
<organism evidence="1 2">
    <name type="scientific">Athelia psychrophila</name>
    <dbReference type="NCBI Taxonomy" id="1759441"/>
    <lineage>
        <taxon>Eukaryota</taxon>
        <taxon>Fungi</taxon>
        <taxon>Dikarya</taxon>
        <taxon>Basidiomycota</taxon>
        <taxon>Agaricomycotina</taxon>
        <taxon>Agaricomycetes</taxon>
        <taxon>Agaricomycetidae</taxon>
        <taxon>Atheliales</taxon>
        <taxon>Atheliaceae</taxon>
        <taxon>Athelia</taxon>
    </lineage>
</organism>
<reference evidence="1 2" key="1">
    <citation type="journal article" date="2016" name="Mol. Biol. Evol.">
        <title>Comparative Genomics of Early-Diverging Mushroom-Forming Fungi Provides Insights into the Origins of Lignocellulose Decay Capabilities.</title>
        <authorList>
            <person name="Nagy L.G."/>
            <person name="Riley R."/>
            <person name="Tritt A."/>
            <person name="Adam C."/>
            <person name="Daum C."/>
            <person name="Floudas D."/>
            <person name="Sun H."/>
            <person name="Yadav J.S."/>
            <person name="Pangilinan J."/>
            <person name="Larsson K.H."/>
            <person name="Matsuura K."/>
            <person name="Barry K."/>
            <person name="Labutti K."/>
            <person name="Kuo R."/>
            <person name="Ohm R.A."/>
            <person name="Bhattacharya S.S."/>
            <person name="Shirouzu T."/>
            <person name="Yoshinaga Y."/>
            <person name="Martin F.M."/>
            <person name="Grigoriev I.V."/>
            <person name="Hibbett D.S."/>
        </authorList>
    </citation>
    <scope>NUCLEOTIDE SEQUENCE [LARGE SCALE GENOMIC DNA]</scope>
    <source>
        <strain evidence="1 2">CBS 109695</strain>
    </source>
</reference>
<sequence length="145" mass="15923">MGRELSQIRAAVALTAQCLRSLEADNGDGPQMATSIVSISVLSHSTDSGGLQYYMIALRCLSTHSESLHVLCRPQRLLTPYPSSNLQRAIKLLSSESRTQVCMMRILTGDGDLMQDPTYGRQLGFISLNSYNRNDSETKQMPASP</sequence>
<evidence type="ECO:0000313" key="1">
    <source>
        <dbReference type="EMBL" id="KZP12259.1"/>
    </source>
</evidence>
<dbReference type="Proteomes" id="UP000076532">
    <property type="component" value="Unassembled WGS sequence"/>
</dbReference>
<evidence type="ECO:0000313" key="2">
    <source>
        <dbReference type="Proteomes" id="UP000076532"/>
    </source>
</evidence>
<proteinExistence type="predicted"/>
<name>A0A166B487_9AGAM</name>
<keyword evidence="2" id="KW-1185">Reference proteome</keyword>
<protein>
    <submittedName>
        <fullName evidence="1">Uncharacterized protein</fullName>
    </submittedName>
</protein>
<accession>A0A166B487</accession>
<dbReference type="AlphaFoldDB" id="A0A166B487"/>